<dbReference type="AlphaFoldDB" id="A0A3R8T2A9"/>
<accession>A0A3R8T2A9</accession>
<dbReference type="Proteomes" id="UP000269265">
    <property type="component" value="Unassembled WGS sequence"/>
</dbReference>
<proteinExistence type="predicted"/>
<organism evidence="1 2">
    <name type="scientific">Aquabacterium soli</name>
    <dbReference type="NCBI Taxonomy" id="2493092"/>
    <lineage>
        <taxon>Bacteria</taxon>
        <taxon>Pseudomonadati</taxon>
        <taxon>Pseudomonadota</taxon>
        <taxon>Betaproteobacteria</taxon>
        <taxon>Burkholderiales</taxon>
        <taxon>Aquabacterium</taxon>
    </lineage>
</organism>
<dbReference type="OrthoDB" id="571920at2"/>
<name>A0A3R8T2A9_9BURK</name>
<reference evidence="1 2" key="1">
    <citation type="submission" date="2018-12" db="EMBL/GenBank/DDBJ databases">
        <title>The whole draft genome of Aquabacterium sp. SJQ9.</title>
        <authorList>
            <person name="Sun L."/>
            <person name="Gao X."/>
            <person name="Chen W."/>
            <person name="Huang K."/>
        </authorList>
    </citation>
    <scope>NUCLEOTIDE SEQUENCE [LARGE SCALE GENOMIC DNA]</scope>
    <source>
        <strain evidence="1 2">SJQ9</strain>
    </source>
</reference>
<evidence type="ECO:0000313" key="1">
    <source>
        <dbReference type="EMBL" id="RRS02433.1"/>
    </source>
</evidence>
<sequence>MNHPAIPMCPSAQHHLDGAEVFAVIGGSAERPEVSYLEQAFAVTPEVVAMAAPVDPAEVFRFGAPCAMSTDCWHFDEDRRKCRLAIRTVRIAPVVVSKPPRCAIRTRCVWWAQEGVSACLRCPQVVTNDSAPSDSVLETADPMNLAGAAG</sequence>
<gene>
    <name evidence="1" type="ORF">EIP75_20395</name>
</gene>
<evidence type="ECO:0000313" key="2">
    <source>
        <dbReference type="Proteomes" id="UP000269265"/>
    </source>
</evidence>
<protein>
    <submittedName>
        <fullName evidence="1">Nitrogen fixation protein</fullName>
    </submittedName>
</protein>
<dbReference type="EMBL" id="RSED01000022">
    <property type="protein sequence ID" value="RRS02433.1"/>
    <property type="molecule type" value="Genomic_DNA"/>
</dbReference>
<dbReference type="RefSeq" id="WP_125245040.1">
    <property type="nucleotide sequence ID" value="NZ_RSED01000022.1"/>
</dbReference>
<keyword evidence="2" id="KW-1185">Reference proteome</keyword>
<comment type="caution">
    <text evidence="1">The sequence shown here is derived from an EMBL/GenBank/DDBJ whole genome shotgun (WGS) entry which is preliminary data.</text>
</comment>